<proteinExistence type="predicted"/>
<reference evidence="2 3" key="1">
    <citation type="submission" date="2017-04" db="EMBL/GenBank/DDBJ databases">
        <authorList>
            <person name="Afonso C.L."/>
            <person name="Miller P.J."/>
            <person name="Scott M.A."/>
            <person name="Spackman E."/>
            <person name="Goraichik I."/>
            <person name="Dimitrov K.M."/>
            <person name="Suarez D.L."/>
            <person name="Swayne D.E."/>
        </authorList>
    </citation>
    <scope>NUCLEOTIDE SEQUENCE [LARGE SCALE GENOMIC DNA]</scope>
    <source>
        <strain evidence="2 3">KR-140</strain>
    </source>
</reference>
<dbReference type="GO" id="GO:0032259">
    <property type="term" value="P:methylation"/>
    <property type="evidence" value="ECO:0007669"/>
    <property type="project" value="UniProtKB-KW"/>
</dbReference>
<dbReference type="Gene3D" id="3.40.50.150">
    <property type="entry name" value="Vaccinia Virus protein VP39"/>
    <property type="match status" value="1"/>
</dbReference>
<dbReference type="GO" id="GO:0008757">
    <property type="term" value="F:S-adenosylmethionine-dependent methyltransferase activity"/>
    <property type="evidence" value="ECO:0007669"/>
    <property type="project" value="InterPro"/>
</dbReference>
<dbReference type="CDD" id="cd02440">
    <property type="entry name" value="AdoMet_MTases"/>
    <property type="match status" value="1"/>
</dbReference>
<protein>
    <submittedName>
        <fullName evidence="2">Methylase involved in ubiquinone/menaquinone biosynthesis</fullName>
    </submittedName>
</protein>
<keyword evidence="3" id="KW-1185">Reference proteome</keyword>
<dbReference type="AlphaFoldDB" id="A0A1W1UQI4"/>
<dbReference type="PANTHER" id="PTHR43861">
    <property type="entry name" value="TRANS-ACONITATE 2-METHYLTRANSFERASE-RELATED"/>
    <property type="match status" value="1"/>
</dbReference>
<dbReference type="SUPFAM" id="SSF53335">
    <property type="entry name" value="S-adenosyl-L-methionine-dependent methyltransferases"/>
    <property type="match status" value="1"/>
</dbReference>
<dbReference type="Proteomes" id="UP000192582">
    <property type="component" value="Unassembled WGS sequence"/>
</dbReference>
<dbReference type="EMBL" id="FWWU01000006">
    <property type="protein sequence ID" value="SMB82964.1"/>
    <property type="molecule type" value="Genomic_DNA"/>
</dbReference>
<dbReference type="Pfam" id="PF08241">
    <property type="entry name" value="Methyltransf_11"/>
    <property type="match status" value="1"/>
</dbReference>
<dbReference type="OrthoDB" id="43862at2"/>
<gene>
    <name evidence="2" type="ORF">SAMN00790413_04209</name>
</gene>
<evidence type="ECO:0000259" key="1">
    <source>
        <dbReference type="Pfam" id="PF08241"/>
    </source>
</evidence>
<dbReference type="InterPro" id="IPR029063">
    <property type="entry name" value="SAM-dependent_MTases_sf"/>
</dbReference>
<evidence type="ECO:0000313" key="2">
    <source>
        <dbReference type="EMBL" id="SMB82964.1"/>
    </source>
</evidence>
<keyword evidence="2" id="KW-0808">Transferase</keyword>
<dbReference type="RefSeq" id="WP_084046336.1">
    <property type="nucleotide sequence ID" value="NZ_FWWU01000006.1"/>
</dbReference>
<dbReference type="InterPro" id="IPR013216">
    <property type="entry name" value="Methyltransf_11"/>
</dbReference>
<keyword evidence="2" id="KW-0830">Ubiquinone</keyword>
<name>A0A1W1UQI4_9DEIO</name>
<accession>A0A1W1UQI4</accession>
<keyword evidence="2" id="KW-0489">Methyltransferase</keyword>
<sequence>MTQDNRKGLWSTADAYEQYMGRWSRDVAPLFLKWLTPEMGRDWVDLGCGTGALTSGVTQLCQPERVVGVDTSEAFIQRARSLVSKATFEVGDATDSRLPAASFDYAVSGLVLNFTRDPSLMLREMTRLVRPGGQVALYVWDYAGHMQIMRHFFEAARTVDPHAATYDDGINAPICRPEALRSALQEVGLSSVNVTSLDVPAAFENFEAYWTPFLGGAGSAPRYVATLDAETRDRIREAIRDRLPTGPDGEILMALRAWGVRGTVT</sequence>
<dbReference type="STRING" id="695939.SAMN00790413_04209"/>
<organism evidence="2 3">
    <name type="scientific">Deinococcus hopiensis KR-140</name>
    <dbReference type="NCBI Taxonomy" id="695939"/>
    <lineage>
        <taxon>Bacteria</taxon>
        <taxon>Thermotogati</taxon>
        <taxon>Deinococcota</taxon>
        <taxon>Deinococci</taxon>
        <taxon>Deinococcales</taxon>
        <taxon>Deinococcaceae</taxon>
        <taxon>Deinococcus</taxon>
    </lineage>
</organism>
<feature type="domain" description="Methyltransferase type 11" evidence="1">
    <location>
        <begin position="44"/>
        <end position="136"/>
    </location>
</feature>
<evidence type="ECO:0000313" key="3">
    <source>
        <dbReference type="Proteomes" id="UP000192582"/>
    </source>
</evidence>